<dbReference type="InterPro" id="IPR020894">
    <property type="entry name" value="Cadherin_CS"/>
</dbReference>
<comment type="subcellular location">
    <subcellularLocation>
        <location evidence="1">Cell membrane</location>
        <topology evidence="1">Single-pass type I membrane protein</topology>
    </subcellularLocation>
</comment>
<dbReference type="AlphaFoldDB" id="A0A8S4G8N7"/>
<dbReference type="PROSITE" id="PS50268">
    <property type="entry name" value="CADHERIN_2"/>
    <property type="match status" value="10"/>
</dbReference>
<evidence type="ECO:0000259" key="14">
    <source>
        <dbReference type="PROSITE" id="PS50268"/>
    </source>
</evidence>
<evidence type="ECO:0000256" key="13">
    <source>
        <dbReference type="SAM" id="MobiDB-lite"/>
    </source>
</evidence>
<feature type="compositionally biased region" description="Basic residues" evidence="13">
    <location>
        <begin position="1131"/>
        <end position="1140"/>
    </location>
</feature>
<dbReference type="GO" id="GO:0001736">
    <property type="term" value="P:establishment of planar polarity"/>
    <property type="evidence" value="ECO:0007669"/>
    <property type="project" value="UniProtKB-ARBA"/>
</dbReference>
<keyword evidence="9" id="KW-0472">Membrane</keyword>
<feature type="region of interest" description="Disordered" evidence="13">
    <location>
        <begin position="1119"/>
        <end position="1147"/>
    </location>
</feature>
<dbReference type="PANTHER" id="PTHR24026:SF136">
    <property type="entry name" value="PROTOCADHERIN-23"/>
    <property type="match status" value="1"/>
</dbReference>
<dbReference type="CDD" id="cd11304">
    <property type="entry name" value="Cadherin_repeat"/>
    <property type="match status" value="10"/>
</dbReference>
<evidence type="ECO:0000313" key="16">
    <source>
        <dbReference type="Proteomes" id="UP000653454"/>
    </source>
</evidence>
<dbReference type="Pfam" id="PF00028">
    <property type="entry name" value="Cadherin"/>
    <property type="match status" value="6"/>
</dbReference>
<dbReference type="InterPro" id="IPR015919">
    <property type="entry name" value="Cadherin-like_sf"/>
</dbReference>
<keyword evidence="6 12" id="KW-0106">Calcium</keyword>
<dbReference type="PANTHER" id="PTHR24026">
    <property type="entry name" value="FAT ATYPICAL CADHERIN-RELATED"/>
    <property type="match status" value="1"/>
</dbReference>
<evidence type="ECO:0000256" key="11">
    <source>
        <dbReference type="ARBA" id="ARBA00023180"/>
    </source>
</evidence>
<feature type="domain" description="Cadherin" evidence="14">
    <location>
        <begin position="184"/>
        <end position="292"/>
    </location>
</feature>
<feature type="region of interest" description="Disordered" evidence="13">
    <location>
        <begin position="79"/>
        <end position="100"/>
    </location>
</feature>
<feature type="domain" description="Cadherin" evidence="14">
    <location>
        <begin position="620"/>
        <end position="683"/>
    </location>
</feature>
<dbReference type="GO" id="GO:0007156">
    <property type="term" value="P:homophilic cell adhesion via plasma membrane adhesion molecules"/>
    <property type="evidence" value="ECO:0007669"/>
    <property type="project" value="InterPro"/>
</dbReference>
<evidence type="ECO:0000256" key="10">
    <source>
        <dbReference type="ARBA" id="ARBA00023157"/>
    </source>
</evidence>
<evidence type="ECO:0000256" key="4">
    <source>
        <dbReference type="ARBA" id="ARBA00022729"/>
    </source>
</evidence>
<dbReference type="SUPFAM" id="SSF49313">
    <property type="entry name" value="Cadherin-like"/>
    <property type="match status" value="10"/>
</dbReference>
<keyword evidence="7" id="KW-0130">Cell adhesion</keyword>
<keyword evidence="2" id="KW-0245">EGF-like domain</keyword>
<evidence type="ECO:0000256" key="7">
    <source>
        <dbReference type="ARBA" id="ARBA00022889"/>
    </source>
</evidence>
<dbReference type="Gene3D" id="2.60.40.60">
    <property type="entry name" value="Cadherins"/>
    <property type="match status" value="9"/>
</dbReference>
<evidence type="ECO:0000256" key="2">
    <source>
        <dbReference type="ARBA" id="ARBA00022536"/>
    </source>
</evidence>
<dbReference type="GO" id="GO:0048513">
    <property type="term" value="P:animal organ development"/>
    <property type="evidence" value="ECO:0007669"/>
    <property type="project" value="UniProtKB-ARBA"/>
</dbReference>
<feature type="region of interest" description="Disordered" evidence="13">
    <location>
        <begin position="582"/>
        <end position="630"/>
    </location>
</feature>
<evidence type="ECO:0000256" key="9">
    <source>
        <dbReference type="ARBA" id="ARBA00023136"/>
    </source>
</evidence>
<accession>A0A8S4G8N7</accession>
<feature type="domain" description="Cadherin" evidence="14">
    <location>
        <begin position="858"/>
        <end position="959"/>
    </location>
</feature>
<evidence type="ECO:0000256" key="12">
    <source>
        <dbReference type="PROSITE-ProRule" id="PRU00043"/>
    </source>
</evidence>
<dbReference type="GO" id="GO:0008104">
    <property type="term" value="P:intracellular protein localization"/>
    <property type="evidence" value="ECO:0007669"/>
    <property type="project" value="UniProtKB-ARBA"/>
</dbReference>
<evidence type="ECO:0000313" key="15">
    <source>
        <dbReference type="EMBL" id="CAG9135308.1"/>
    </source>
</evidence>
<keyword evidence="3" id="KW-0812">Transmembrane</keyword>
<gene>
    <name evidence="15" type="ORF">PLXY2_LOCUS13573</name>
</gene>
<dbReference type="PRINTS" id="PR00205">
    <property type="entry name" value="CADHERIN"/>
</dbReference>
<keyword evidence="10" id="KW-1015">Disulfide bond</keyword>
<dbReference type="EMBL" id="CAJHNJ030000099">
    <property type="protein sequence ID" value="CAG9135308.1"/>
    <property type="molecule type" value="Genomic_DNA"/>
</dbReference>
<dbReference type="GO" id="GO:0007163">
    <property type="term" value="P:establishment or maintenance of cell polarity"/>
    <property type="evidence" value="ECO:0007669"/>
    <property type="project" value="UniProtKB-ARBA"/>
</dbReference>
<evidence type="ECO:0000256" key="3">
    <source>
        <dbReference type="ARBA" id="ARBA00022692"/>
    </source>
</evidence>
<feature type="domain" description="Cadherin" evidence="14">
    <location>
        <begin position="960"/>
        <end position="1067"/>
    </location>
</feature>
<feature type="domain" description="Cadherin" evidence="14">
    <location>
        <begin position="1068"/>
        <end position="1125"/>
    </location>
</feature>
<dbReference type="GO" id="GO:0048731">
    <property type="term" value="P:system development"/>
    <property type="evidence" value="ECO:0007669"/>
    <property type="project" value="UniProtKB-ARBA"/>
</dbReference>
<feature type="domain" description="Cadherin" evidence="14">
    <location>
        <begin position="401"/>
        <end position="509"/>
    </location>
</feature>
<evidence type="ECO:0000256" key="8">
    <source>
        <dbReference type="ARBA" id="ARBA00022989"/>
    </source>
</evidence>
<dbReference type="PROSITE" id="PS00232">
    <property type="entry name" value="CADHERIN_1"/>
    <property type="match status" value="2"/>
</dbReference>
<keyword evidence="16" id="KW-1185">Reference proteome</keyword>
<evidence type="ECO:0000256" key="5">
    <source>
        <dbReference type="ARBA" id="ARBA00022737"/>
    </source>
</evidence>
<keyword evidence="5" id="KW-0677">Repeat</keyword>
<dbReference type="Proteomes" id="UP000653454">
    <property type="component" value="Unassembled WGS sequence"/>
</dbReference>
<feature type="compositionally biased region" description="Pro residues" evidence="13">
    <location>
        <begin position="613"/>
        <end position="623"/>
    </location>
</feature>
<dbReference type="FunFam" id="2.60.40.60:FF:000015">
    <property type="entry name" value="FAT atypical cadherin 1"/>
    <property type="match status" value="1"/>
</dbReference>
<dbReference type="GO" id="GO:0005886">
    <property type="term" value="C:plasma membrane"/>
    <property type="evidence" value="ECO:0007669"/>
    <property type="project" value="UniProtKB-SubCell"/>
</dbReference>
<sequence length="1147" mass="121750">MKEVALSEVSMTLNDSSAEIIQVPSTKESGGLSMLGAWLALAAVACAQAGPGPPGPLPSPEPLHFEYPLYNLTVPENSPARTAAAAPPGAPAPALRRPPGTRLRFRIRHGDKDKLFKVEERCVGELCFAVLRTRAGHDVLNRERRDRYRLQLRATAAGPAGRRDADTELDLTVTDVNDLSPLFYPTEYEVTAREDLPAAASVARVAADDADLGRAGQIYYSLAEPSDQFAVHPTSGVVWLTRPLRHAERARHELGVLAQDRAALLARGAAAPAARARLTVHVARANLHAPELSVQHLPELPDAPAGLYAVLTATDRDEGEAGRVAAVDIVDGDPHGHFRVRALPQPGRWAVLLHALRDPLAAPPEYNLTLRARDAGRPPRAAYLALPARPAPRAAAAPVFSKQLYEVAVPETAPPHTPLVRLKVAERAGAGAGAARTSIEIVGGNEGGEFLVHAESGVLYTAVRLDAERRAAYTLTVAAVDQGAAAARDQSSAKVQVTVLDANDNDPVFAPPALEVTVRENEPAGALVARAAARDADSGEAAYLSYSLADLTPVPFTVEHFTGAVRTARRLDYESMRRRLGAAAPAPGRAGAHRARAGRQRQPAAVGARGVRRPPPPPHPPGSPLATLSALDPDAGDVVSYRLAGGNDDGCFALDAASGALSLACDLRDARADTRVLNVTATDGTHFADATTVTFHLTAGGGGALECRDTGAARRLAELLAAAARANQPPDPADEFPALPSRYGDNLHSPEFVDFPVEVKVNESVALGTTLVTLKARDRDLGYNGLLVFAISDGDYDSAFRVDPSSGALQLIGYLDREREAEYFLNVTVWDQGAPPRAASRLLPVTVLDVNDNKPVFARSLASLRVTENALNGTAVFHAHATDADAGIFSEITYSVSGADAGEFCIEPKEGTLLVCAPLDRERRELYELTITATDGGGLRSEAIVRVTVDDINDVVPHFALPGYNARIREDVPIGTVVAVVEAIDPDLGAGGVLTYSLPDQSSDDVVFTIDESSGTLRTAKFLDYEERQVYGILVRATDGGLPALWAEATLIVEVLDVDENQHDPQFADFVLEASVPEDAPRGTSVITAAAKDADPPGRDSRLIYYVVGGSGMGYFSVDDAGKNGTPSRPHASRAHRNRLKNIQNTE</sequence>
<dbReference type="SMART" id="SM00112">
    <property type="entry name" value="CA"/>
    <property type="match status" value="7"/>
</dbReference>
<feature type="compositionally biased region" description="Low complexity" evidence="13">
    <location>
        <begin position="600"/>
        <end position="609"/>
    </location>
</feature>
<protein>
    <submittedName>
        <fullName evidence="15">(diamondback moth) hypothetical protein</fullName>
    </submittedName>
</protein>
<dbReference type="FunFam" id="2.60.40.60:FF:000039">
    <property type="entry name" value="FAT atypical cadherin 3"/>
    <property type="match status" value="1"/>
</dbReference>
<organism evidence="15 16">
    <name type="scientific">Plutella xylostella</name>
    <name type="common">Diamondback moth</name>
    <name type="synonym">Plutella maculipennis</name>
    <dbReference type="NCBI Taxonomy" id="51655"/>
    <lineage>
        <taxon>Eukaryota</taxon>
        <taxon>Metazoa</taxon>
        <taxon>Ecdysozoa</taxon>
        <taxon>Arthropoda</taxon>
        <taxon>Hexapoda</taxon>
        <taxon>Insecta</taxon>
        <taxon>Pterygota</taxon>
        <taxon>Neoptera</taxon>
        <taxon>Endopterygota</taxon>
        <taxon>Lepidoptera</taxon>
        <taxon>Glossata</taxon>
        <taxon>Ditrysia</taxon>
        <taxon>Yponomeutoidea</taxon>
        <taxon>Plutellidae</taxon>
        <taxon>Plutella</taxon>
    </lineage>
</organism>
<name>A0A8S4G8N7_PLUXY</name>
<dbReference type="GO" id="GO:0030154">
    <property type="term" value="P:cell differentiation"/>
    <property type="evidence" value="ECO:0007669"/>
    <property type="project" value="UniProtKB-ARBA"/>
</dbReference>
<dbReference type="GO" id="GO:0005509">
    <property type="term" value="F:calcium ion binding"/>
    <property type="evidence" value="ECO:0007669"/>
    <property type="project" value="UniProtKB-UniRule"/>
</dbReference>
<feature type="domain" description="Cadherin" evidence="14">
    <location>
        <begin position="753"/>
        <end position="857"/>
    </location>
</feature>
<keyword evidence="11" id="KW-0325">Glycoprotein</keyword>
<dbReference type="GO" id="GO:0048589">
    <property type="term" value="P:developmental growth"/>
    <property type="evidence" value="ECO:0007669"/>
    <property type="project" value="UniProtKB-ARBA"/>
</dbReference>
<dbReference type="FunFam" id="2.60.40.60:FF:000033">
    <property type="entry name" value="FAT atypical cadherin 1"/>
    <property type="match status" value="1"/>
</dbReference>
<reference evidence="15" key="1">
    <citation type="submission" date="2020-11" db="EMBL/GenBank/DDBJ databases">
        <authorList>
            <person name="Whiteford S."/>
        </authorList>
    </citation>
    <scope>NUCLEOTIDE SEQUENCE</scope>
</reference>
<dbReference type="InterPro" id="IPR002126">
    <property type="entry name" value="Cadherin-like_dom"/>
</dbReference>
<evidence type="ECO:0000256" key="6">
    <source>
        <dbReference type="ARBA" id="ARBA00022837"/>
    </source>
</evidence>
<evidence type="ECO:0000256" key="1">
    <source>
        <dbReference type="ARBA" id="ARBA00004251"/>
    </source>
</evidence>
<feature type="domain" description="Cadherin" evidence="14">
    <location>
        <begin position="66"/>
        <end position="183"/>
    </location>
</feature>
<keyword evidence="4" id="KW-0732">Signal</keyword>
<feature type="domain" description="Cadherin" evidence="14">
    <location>
        <begin position="510"/>
        <end position="574"/>
    </location>
</feature>
<proteinExistence type="predicted"/>
<comment type="caution">
    <text evidence="15">The sequence shown here is derived from an EMBL/GenBank/DDBJ whole genome shotgun (WGS) entry which is preliminary data.</text>
</comment>
<dbReference type="FunFam" id="2.60.40.60:FF:000024">
    <property type="entry name" value="FAT atypical cadherin 3"/>
    <property type="match status" value="1"/>
</dbReference>
<feature type="domain" description="Cadherin" evidence="14">
    <location>
        <begin position="311"/>
        <end position="400"/>
    </location>
</feature>
<keyword evidence="8" id="KW-1133">Transmembrane helix</keyword>